<gene>
    <name evidence="1" type="ORF">CR513_42283</name>
</gene>
<dbReference type="AlphaFoldDB" id="A0A371FGZ5"/>
<sequence length="98" mass="11505">MIVRTKIDMHARSSRWNSVTICLVLMSYSRDMRMRVISHKIDRHNFIGVAPICWSVGKCSPWDKINVVLNSSNGRQATRDIIRKDNLKIPQKRNNRRI</sequence>
<keyword evidence="2" id="KW-1185">Reference proteome</keyword>
<dbReference type="EMBL" id="QJKJ01009139">
    <property type="protein sequence ID" value="RDX77562.1"/>
    <property type="molecule type" value="Genomic_DNA"/>
</dbReference>
<comment type="caution">
    <text evidence="1">The sequence shown here is derived from an EMBL/GenBank/DDBJ whole genome shotgun (WGS) entry which is preliminary data.</text>
</comment>
<name>A0A371FGZ5_MUCPR</name>
<evidence type="ECO:0000313" key="1">
    <source>
        <dbReference type="EMBL" id="RDX77562.1"/>
    </source>
</evidence>
<reference evidence="1" key="1">
    <citation type="submission" date="2018-05" db="EMBL/GenBank/DDBJ databases">
        <title>Draft genome of Mucuna pruriens seed.</title>
        <authorList>
            <person name="Nnadi N.E."/>
            <person name="Vos R."/>
            <person name="Hasami M.H."/>
            <person name="Devisetty U.K."/>
            <person name="Aguiy J.C."/>
        </authorList>
    </citation>
    <scope>NUCLEOTIDE SEQUENCE [LARGE SCALE GENOMIC DNA]</scope>
    <source>
        <strain evidence="1">JCA_2017</strain>
    </source>
</reference>
<organism evidence="1 2">
    <name type="scientific">Mucuna pruriens</name>
    <name type="common">Velvet bean</name>
    <name type="synonym">Dolichos pruriens</name>
    <dbReference type="NCBI Taxonomy" id="157652"/>
    <lineage>
        <taxon>Eukaryota</taxon>
        <taxon>Viridiplantae</taxon>
        <taxon>Streptophyta</taxon>
        <taxon>Embryophyta</taxon>
        <taxon>Tracheophyta</taxon>
        <taxon>Spermatophyta</taxon>
        <taxon>Magnoliopsida</taxon>
        <taxon>eudicotyledons</taxon>
        <taxon>Gunneridae</taxon>
        <taxon>Pentapetalae</taxon>
        <taxon>rosids</taxon>
        <taxon>fabids</taxon>
        <taxon>Fabales</taxon>
        <taxon>Fabaceae</taxon>
        <taxon>Papilionoideae</taxon>
        <taxon>50 kb inversion clade</taxon>
        <taxon>NPAAA clade</taxon>
        <taxon>indigoferoid/millettioid clade</taxon>
        <taxon>Phaseoleae</taxon>
        <taxon>Mucuna</taxon>
    </lineage>
</organism>
<feature type="non-terminal residue" evidence="1">
    <location>
        <position position="1"/>
    </location>
</feature>
<evidence type="ECO:0000313" key="2">
    <source>
        <dbReference type="Proteomes" id="UP000257109"/>
    </source>
</evidence>
<dbReference type="Proteomes" id="UP000257109">
    <property type="component" value="Unassembled WGS sequence"/>
</dbReference>
<protein>
    <submittedName>
        <fullName evidence="1">Uncharacterized protein</fullName>
    </submittedName>
</protein>
<accession>A0A371FGZ5</accession>
<proteinExistence type="predicted"/>